<evidence type="ECO:0000313" key="1">
    <source>
        <dbReference type="EMBL" id="QFR23658.1"/>
    </source>
</evidence>
<dbReference type="EMBL" id="CP045143">
    <property type="protein sequence ID" value="QFR23658.1"/>
    <property type="molecule type" value="Genomic_DNA"/>
</dbReference>
<dbReference type="InterPro" id="IPR021739">
    <property type="entry name" value="SaV-like"/>
</dbReference>
<reference evidence="1 2" key="1">
    <citation type="submission" date="2019-10" db="EMBL/GenBank/DDBJ databases">
        <title>The completed genome of Lactobacillus harbinensis M1.</title>
        <authorList>
            <person name="Zheng Y."/>
        </authorList>
    </citation>
    <scope>NUCLEOTIDE SEQUENCE [LARGE SCALE GENOMIC DNA]</scope>
    <source>
        <strain evidence="1 2">M1</strain>
    </source>
</reference>
<dbReference type="Pfam" id="PF11753">
    <property type="entry name" value="DUF3310"/>
    <property type="match status" value="1"/>
</dbReference>
<sequence>MGYDLYGNSARTFLVGNILKYVYRYKNKNGVEDLLKART</sequence>
<dbReference type="AlphaFoldDB" id="A0A5P8M569"/>
<gene>
    <name evidence="1" type="ORF">D1010_09690</name>
</gene>
<dbReference type="RefSeq" id="WP_081674590.1">
    <property type="nucleotide sequence ID" value="NZ_CP045143.1"/>
</dbReference>
<proteinExistence type="predicted"/>
<dbReference type="KEGG" id="lhb:D1010_09690"/>
<organism evidence="1 2">
    <name type="scientific">Schleiferilactobacillus harbinensis</name>
    <dbReference type="NCBI Taxonomy" id="304207"/>
    <lineage>
        <taxon>Bacteria</taxon>
        <taxon>Bacillati</taxon>
        <taxon>Bacillota</taxon>
        <taxon>Bacilli</taxon>
        <taxon>Lactobacillales</taxon>
        <taxon>Lactobacillaceae</taxon>
        <taxon>Schleiferilactobacillus</taxon>
    </lineage>
</organism>
<name>A0A5P8M569_9LACO</name>
<protein>
    <submittedName>
        <fullName evidence="1">DUF3310 domain-containing protein</fullName>
    </submittedName>
</protein>
<dbReference type="Proteomes" id="UP000326779">
    <property type="component" value="Chromosome"/>
</dbReference>
<accession>A0A5P8M569</accession>
<evidence type="ECO:0000313" key="2">
    <source>
        <dbReference type="Proteomes" id="UP000326779"/>
    </source>
</evidence>